<dbReference type="PANTHER" id="PTHR34271:SF1">
    <property type="entry name" value="NUCLEOLAR HISTONE METHYLTRANSFERASE-RELATED PROTEIN"/>
    <property type="match status" value="1"/>
</dbReference>
<dbReference type="EMBL" id="SDMP01000017">
    <property type="protein sequence ID" value="RYQ99890.1"/>
    <property type="molecule type" value="Genomic_DNA"/>
</dbReference>
<proteinExistence type="predicted"/>
<gene>
    <name evidence="2" type="ORF">Ahy_B07g087902</name>
</gene>
<accession>A0A444YD96</accession>
<dbReference type="Pfam" id="PF10440">
    <property type="entry name" value="WIYLD"/>
    <property type="match status" value="1"/>
</dbReference>
<name>A0A444YD96_ARAHY</name>
<feature type="domain" description="WIYLD" evidence="1">
    <location>
        <begin position="12"/>
        <end position="69"/>
    </location>
</feature>
<evidence type="ECO:0000259" key="1">
    <source>
        <dbReference type="Pfam" id="PF10440"/>
    </source>
</evidence>
<comment type="caution">
    <text evidence="2">The sequence shown here is derived from an EMBL/GenBank/DDBJ whole genome shotgun (WGS) entry which is preliminary data.</text>
</comment>
<evidence type="ECO:0000313" key="2">
    <source>
        <dbReference type="EMBL" id="RYQ99890.1"/>
    </source>
</evidence>
<dbReference type="PANTHER" id="PTHR34271">
    <property type="entry name" value="NUCLEOLAR HISTONE METHYLTRANSFERASE-RELATED PROTEIN"/>
    <property type="match status" value="1"/>
</dbReference>
<dbReference type="Gene3D" id="1.10.8.850">
    <property type="entry name" value="Histone-lysine N methyltransferase , C-terminal domain-like"/>
    <property type="match status" value="1"/>
</dbReference>
<organism evidence="2 3">
    <name type="scientific">Arachis hypogaea</name>
    <name type="common">Peanut</name>
    <dbReference type="NCBI Taxonomy" id="3818"/>
    <lineage>
        <taxon>Eukaryota</taxon>
        <taxon>Viridiplantae</taxon>
        <taxon>Streptophyta</taxon>
        <taxon>Embryophyta</taxon>
        <taxon>Tracheophyta</taxon>
        <taxon>Spermatophyta</taxon>
        <taxon>Magnoliopsida</taxon>
        <taxon>eudicotyledons</taxon>
        <taxon>Gunneridae</taxon>
        <taxon>Pentapetalae</taxon>
        <taxon>rosids</taxon>
        <taxon>fabids</taxon>
        <taxon>Fabales</taxon>
        <taxon>Fabaceae</taxon>
        <taxon>Papilionoideae</taxon>
        <taxon>50 kb inversion clade</taxon>
        <taxon>dalbergioids sensu lato</taxon>
        <taxon>Dalbergieae</taxon>
        <taxon>Pterocarpus clade</taxon>
        <taxon>Arachis</taxon>
    </lineage>
</organism>
<dbReference type="InterPro" id="IPR018848">
    <property type="entry name" value="WIYLD_domain"/>
</dbReference>
<dbReference type="InterPro" id="IPR043017">
    <property type="entry name" value="WIYLD_dom_sf"/>
</dbReference>
<dbReference type="Proteomes" id="UP000289738">
    <property type="component" value="Chromosome B07"/>
</dbReference>
<evidence type="ECO:0000313" key="3">
    <source>
        <dbReference type="Proteomes" id="UP000289738"/>
    </source>
</evidence>
<sequence length="84" mass="9501">MAPRGRPRKKMVGSSRMDAALDAMTQFGFEGKLVQETVNELLDVYEGAWPFIEDGSYNLLIETILAKQEDKYLNTNIVLISFTN</sequence>
<keyword evidence="3" id="KW-1185">Reference proteome</keyword>
<dbReference type="AlphaFoldDB" id="A0A444YD96"/>
<protein>
    <recommendedName>
        <fullName evidence="1">WIYLD domain-containing protein</fullName>
    </recommendedName>
</protein>
<reference evidence="2 3" key="1">
    <citation type="submission" date="2019-01" db="EMBL/GenBank/DDBJ databases">
        <title>Sequencing of cultivated peanut Arachis hypogaea provides insights into genome evolution and oil improvement.</title>
        <authorList>
            <person name="Chen X."/>
        </authorList>
    </citation>
    <scope>NUCLEOTIDE SEQUENCE [LARGE SCALE GENOMIC DNA]</scope>
    <source>
        <strain evidence="3">cv. Fuhuasheng</strain>
        <tissue evidence="2">Leaves</tissue>
    </source>
</reference>